<evidence type="ECO:0000313" key="6">
    <source>
        <dbReference type="Proteomes" id="UP000024533"/>
    </source>
</evidence>
<sequence>MKFTLVVAAFAATVSAVTPPNYTQQPSGNPITAPGLGERVPVGQVFTISWQPTTQKPVSLMLLHGCPLNCNPIATLAEGIPNSGSLPWTPEAGLVDDDAYGLLIVVEGTGEYQYSTKFGVKNEGPKPQPPKSTKPAEKPTWVPQPSKPVTHIIDTASSTPVPSSGVVTLTTSVCPPSATTVPGVPQPTGSMPIPGTPQPTGSVPIPGTPQPTGGNPGPAPAPSGTTAPMPPPGSTNTPPPFNNGAGRVGAGLGAAFLVLAAAFAM</sequence>
<dbReference type="InterPro" id="IPR052982">
    <property type="entry name" value="SRP1/TIP1-like"/>
</dbReference>
<evidence type="ECO:0000256" key="3">
    <source>
        <dbReference type="SAM" id="SignalP"/>
    </source>
</evidence>
<dbReference type="Proteomes" id="UP000024533">
    <property type="component" value="Unassembled WGS sequence"/>
</dbReference>
<keyword evidence="1 3" id="KW-0732">Signal</keyword>
<protein>
    <recommendedName>
        <fullName evidence="4">Yeast cell wall synthesis Kre9/Knh1-like N-terminal domain-containing protein</fullName>
    </recommendedName>
</protein>
<feature type="domain" description="Yeast cell wall synthesis Kre9/Knh1-like N-terminal" evidence="4">
    <location>
        <begin position="34"/>
        <end position="120"/>
    </location>
</feature>
<dbReference type="PRINTS" id="PR01217">
    <property type="entry name" value="PRICHEXTENSN"/>
</dbReference>
<feature type="signal peptide" evidence="3">
    <location>
        <begin position="1"/>
        <end position="16"/>
    </location>
</feature>
<dbReference type="AlphaFoldDB" id="A0A059IYR9"/>
<feature type="compositionally biased region" description="Pro residues" evidence="2">
    <location>
        <begin position="228"/>
        <end position="241"/>
    </location>
</feature>
<feature type="region of interest" description="Disordered" evidence="2">
    <location>
        <begin position="172"/>
        <end position="246"/>
    </location>
</feature>
<dbReference type="HOGENOM" id="CLU_065618_2_1_1"/>
<evidence type="ECO:0000256" key="1">
    <source>
        <dbReference type="ARBA" id="ARBA00022729"/>
    </source>
</evidence>
<evidence type="ECO:0000313" key="5">
    <source>
        <dbReference type="EMBL" id="KDB20756.1"/>
    </source>
</evidence>
<name>A0A059IYR9_TRIIM</name>
<reference evidence="5 6" key="1">
    <citation type="submission" date="2014-02" db="EMBL/GenBank/DDBJ databases">
        <title>The Genome Sequence of Trichophyton interdigitale MR816.</title>
        <authorList>
            <consortium name="The Broad Institute Genomics Platform"/>
            <person name="Cuomo C.A."/>
            <person name="White T.C."/>
            <person name="Graser Y."/>
            <person name="Martinez-Rossi N."/>
            <person name="Heitman J."/>
            <person name="Young S.K."/>
            <person name="Zeng Q."/>
            <person name="Gargeya S."/>
            <person name="Abouelleil A."/>
            <person name="Alvarado L."/>
            <person name="Chapman S.B."/>
            <person name="Gainer-Dewar J."/>
            <person name="Goldberg J."/>
            <person name="Griggs A."/>
            <person name="Gujja S."/>
            <person name="Hansen M."/>
            <person name="Howarth C."/>
            <person name="Imamovic A."/>
            <person name="Larimer J."/>
            <person name="Martinez D."/>
            <person name="Murphy C."/>
            <person name="Pearson M.D."/>
            <person name="Persinoti G."/>
            <person name="Poon T."/>
            <person name="Priest M."/>
            <person name="Roberts A.D."/>
            <person name="Saif S."/>
            <person name="Shea T.D."/>
            <person name="Sykes S.N."/>
            <person name="Wortman J."/>
            <person name="Nusbaum C."/>
            <person name="Birren B."/>
        </authorList>
    </citation>
    <scope>NUCLEOTIDE SEQUENCE [LARGE SCALE GENOMIC DNA]</scope>
    <source>
        <strain evidence="5 6">MR816</strain>
    </source>
</reference>
<dbReference type="PANTHER" id="PTHR40633:SF1">
    <property type="entry name" value="GPI ANCHORED SERINE-THREONINE RICH PROTEIN (AFU_ORTHOLOGUE AFUA_1G03630)"/>
    <property type="match status" value="1"/>
</dbReference>
<gene>
    <name evidence="5" type="ORF">H109_07292</name>
</gene>
<dbReference type="InterPro" id="IPR018466">
    <property type="entry name" value="Kre9/Knh1-like_N"/>
</dbReference>
<accession>A0A059IYR9</accession>
<dbReference type="OrthoDB" id="4094614at2759"/>
<feature type="region of interest" description="Disordered" evidence="2">
    <location>
        <begin position="118"/>
        <end position="148"/>
    </location>
</feature>
<evidence type="ECO:0000259" key="4">
    <source>
        <dbReference type="Pfam" id="PF10342"/>
    </source>
</evidence>
<dbReference type="Pfam" id="PF10342">
    <property type="entry name" value="Kre9_KNH"/>
    <property type="match status" value="1"/>
</dbReference>
<comment type="caution">
    <text evidence="5">The sequence shown here is derived from an EMBL/GenBank/DDBJ whole genome shotgun (WGS) entry which is preliminary data.</text>
</comment>
<keyword evidence="6" id="KW-1185">Reference proteome</keyword>
<dbReference type="OMA" id="ITWQAKP"/>
<feature type="chain" id="PRO_5001574378" description="Yeast cell wall synthesis Kre9/Knh1-like N-terminal domain-containing protein" evidence="3">
    <location>
        <begin position="17"/>
        <end position="265"/>
    </location>
</feature>
<dbReference type="PANTHER" id="PTHR40633">
    <property type="entry name" value="MATRIX PROTEIN, PUTATIVE (AFU_ORTHOLOGUE AFUA_8G05410)-RELATED"/>
    <property type="match status" value="1"/>
</dbReference>
<evidence type="ECO:0000256" key="2">
    <source>
        <dbReference type="SAM" id="MobiDB-lite"/>
    </source>
</evidence>
<dbReference type="EMBL" id="AOKY01000705">
    <property type="protein sequence ID" value="KDB20756.1"/>
    <property type="molecule type" value="Genomic_DNA"/>
</dbReference>
<organism evidence="5 6">
    <name type="scientific">Trichophyton interdigitale (strain MR816)</name>
    <dbReference type="NCBI Taxonomy" id="1215338"/>
    <lineage>
        <taxon>Eukaryota</taxon>
        <taxon>Fungi</taxon>
        <taxon>Dikarya</taxon>
        <taxon>Ascomycota</taxon>
        <taxon>Pezizomycotina</taxon>
        <taxon>Eurotiomycetes</taxon>
        <taxon>Eurotiomycetidae</taxon>
        <taxon>Onygenales</taxon>
        <taxon>Arthrodermataceae</taxon>
        <taxon>Trichophyton</taxon>
    </lineage>
</organism>
<proteinExistence type="predicted"/>